<comment type="caution">
    <text evidence="1">The sequence shown here is derived from an EMBL/GenBank/DDBJ whole genome shotgun (WGS) entry which is preliminary data.</text>
</comment>
<dbReference type="RefSeq" id="WP_099801966.1">
    <property type="nucleotide sequence ID" value="NZ_OCZC01000054.1"/>
</dbReference>
<gene>
    <name evidence="1" type="ORF">XFF6991_280149</name>
</gene>
<evidence type="ECO:0000313" key="1">
    <source>
        <dbReference type="EMBL" id="SOO23490.1"/>
    </source>
</evidence>
<dbReference type="Proteomes" id="UP000234345">
    <property type="component" value="Unassembled WGS sequence"/>
</dbReference>
<organism evidence="1 2">
    <name type="scientific">Xanthomonas campestris pv. phaseoli</name>
    <dbReference type="NCBI Taxonomy" id="317013"/>
    <lineage>
        <taxon>Bacteria</taxon>
        <taxon>Pseudomonadati</taxon>
        <taxon>Pseudomonadota</taxon>
        <taxon>Gammaproteobacteria</taxon>
        <taxon>Lysobacterales</taxon>
        <taxon>Lysobacteraceae</taxon>
        <taxon>Xanthomonas</taxon>
    </lineage>
</organism>
<evidence type="ECO:0000313" key="2">
    <source>
        <dbReference type="Proteomes" id="UP000234345"/>
    </source>
</evidence>
<protein>
    <submittedName>
        <fullName evidence="1">Uncharacterized protein</fullName>
    </submittedName>
</protein>
<reference evidence="1 2" key="1">
    <citation type="submission" date="2017-10" db="EMBL/GenBank/DDBJ databases">
        <authorList>
            <person name="Regsiter A."/>
            <person name="William W."/>
        </authorList>
    </citation>
    <scope>NUCLEOTIDE SEQUENCE [LARGE SCALE GENOMIC DNA]</scope>
    <source>
        <strain evidence="1 2">CFBP6991</strain>
    </source>
</reference>
<name>A0A7Z7NGW0_XANCH</name>
<sequence>MATTVHHPRVAASGSHPALLSGNTYATRPTRLDPIACDCCNRSIVYEEARRSISTFPFGTLNYILCRECDRYNNDVHPEGEPRSLRLGWILTRAGRFGQQFREAVQAQLGWQA</sequence>
<accession>A0A7Z7NGW0</accession>
<dbReference type="AlphaFoldDB" id="A0A7Z7NGW0"/>
<dbReference type="EMBL" id="OCZC01000054">
    <property type="protein sequence ID" value="SOO23490.1"/>
    <property type="molecule type" value="Genomic_DNA"/>
</dbReference>
<proteinExistence type="predicted"/>